<organism evidence="8 9">
    <name type="scientific">Apteryx mantelli</name>
    <name type="common">North Island brown kiwi</name>
    <dbReference type="NCBI Taxonomy" id="2696672"/>
    <lineage>
        <taxon>Eukaryota</taxon>
        <taxon>Metazoa</taxon>
        <taxon>Chordata</taxon>
        <taxon>Craniata</taxon>
        <taxon>Vertebrata</taxon>
        <taxon>Euteleostomi</taxon>
        <taxon>Archelosauria</taxon>
        <taxon>Archosauria</taxon>
        <taxon>Dinosauria</taxon>
        <taxon>Saurischia</taxon>
        <taxon>Theropoda</taxon>
        <taxon>Coelurosauria</taxon>
        <taxon>Aves</taxon>
        <taxon>Palaeognathae</taxon>
        <taxon>Apterygiformes</taxon>
        <taxon>Apterygidae</taxon>
        <taxon>Apteryx</taxon>
    </lineage>
</organism>
<gene>
    <name evidence="9" type="primary">LOC106482316</name>
</gene>
<evidence type="ECO:0000256" key="4">
    <source>
        <dbReference type="ARBA" id="ARBA00023180"/>
    </source>
</evidence>
<dbReference type="PANTHER" id="PTHR12080:SF55">
    <property type="entry name" value="LYMPHOCYTE FUNCTION-ASSOCIATED ANTIGEN 3"/>
    <property type="match status" value="1"/>
</dbReference>
<evidence type="ECO:0000256" key="3">
    <source>
        <dbReference type="ARBA" id="ARBA00023136"/>
    </source>
</evidence>
<feature type="signal peptide" evidence="7">
    <location>
        <begin position="1"/>
        <end position="18"/>
    </location>
</feature>
<name>A0ABM4FWB7_9AVES</name>
<protein>
    <submittedName>
        <fullName evidence="9">Signaling lymphocytic activation molecule</fullName>
    </submittedName>
</protein>
<comment type="subcellular location">
    <subcellularLocation>
        <location evidence="1">Membrane</location>
    </subcellularLocation>
</comment>
<keyword evidence="6" id="KW-0812">Transmembrane</keyword>
<evidence type="ECO:0000256" key="2">
    <source>
        <dbReference type="ARBA" id="ARBA00022729"/>
    </source>
</evidence>
<feature type="transmembrane region" description="Helical" evidence="6">
    <location>
        <begin position="226"/>
        <end position="251"/>
    </location>
</feature>
<keyword evidence="8" id="KW-1185">Reference proteome</keyword>
<reference evidence="9" key="1">
    <citation type="submission" date="2025-08" db="UniProtKB">
        <authorList>
            <consortium name="RefSeq"/>
        </authorList>
    </citation>
    <scope>IDENTIFICATION</scope>
    <source>
        <tissue evidence="9">Blood</tissue>
    </source>
</reference>
<feature type="region of interest" description="Disordered" evidence="5">
    <location>
        <begin position="307"/>
        <end position="359"/>
    </location>
</feature>
<dbReference type="GeneID" id="106482316"/>
<evidence type="ECO:0000313" key="9">
    <source>
        <dbReference type="RefSeq" id="XP_067169240.1"/>
    </source>
</evidence>
<evidence type="ECO:0000256" key="1">
    <source>
        <dbReference type="ARBA" id="ARBA00004370"/>
    </source>
</evidence>
<keyword evidence="4" id="KW-0325">Glycoprotein</keyword>
<dbReference type="Proteomes" id="UP001652627">
    <property type="component" value="Chromosome 31"/>
</dbReference>
<dbReference type="Gene3D" id="2.60.40.10">
    <property type="entry name" value="Immunoglobulins"/>
    <property type="match status" value="2"/>
</dbReference>
<evidence type="ECO:0000256" key="5">
    <source>
        <dbReference type="SAM" id="MobiDB-lite"/>
    </source>
</evidence>
<feature type="compositionally biased region" description="Pro residues" evidence="5">
    <location>
        <begin position="323"/>
        <end position="341"/>
    </location>
</feature>
<evidence type="ECO:0000256" key="7">
    <source>
        <dbReference type="SAM" id="SignalP"/>
    </source>
</evidence>
<proteinExistence type="predicted"/>
<sequence length="359" mass="38957">MDRSAYLWLLSSFCCVWGASRGARETVLGTLGKATFLRIPLEFQELTVSSGEAVWKRDTEDPHRKLVLLKYLDGNYTNYMQEKTRFHRANFSLEILNTSRQDRQLYEYIISKGRDETVWQIQLEVYEPVSAPRIQVLSRTLANGSCTVTLECVAERGDRVSYSWGGTWHLCAGNGSLLHLSYSLRNGSLACACTAANAVSRRAVAFNASECGPEQQGGAGLRMGHLVLAVAVPVAVVTMAAWALAAGCAALRAAGAKREREPLAEDGTMHTIYSQVQRVEKPKGPRGPPAAEYPACTTIYAAATGLPPDTALAPVPAREQHPAPSPRAEPRARPGPPPLPQTPDKGPTTVYASVTLPKI</sequence>
<evidence type="ECO:0000256" key="6">
    <source>
        <dbReference type="SAM" id="Phobius"/>
    </source>
</evidence>
<keyword evidence="6" id="KW-1133">Transmembrane helix</keyword>
<accession>A0ABM4FWB7</accession>
<keyword evidence="3 6" id="KW-0472">Membrane</keyword>
<evidence type="ECO:0000313" key="8">
    <source>
        <dbReference type="Proteomes" id="UP001652627"/>
    </source>
</evidence>
<dbReference type="InterPro" id="IPR013783">
    <property type="entry name" value="Ig-like_fold"/>
</dbReference>
<feature type="chain" id="PRO_5046332526" evidence="7">
    <location>
        <begin position="19"/>
        <end position="359"/>
    </location>
</feature>
<dbReference type="PANTHER" id="PTHR12080">
    <property type="entry name" value="SIGNALING LYMPHOCYTIC ACTIVATION MOLECULE"/>
    <property type="match status" value="1"/>
</dbReference>
<dbReference type="InterPro" id="IPR015631">
    <property type="entry name" value="CD2/SLAM_rcpt"/>
</dbReference>
<dbReference type="RefSeq" id="XP_067169240.1">
    <property type="nucleotide sequence ID" value="XM_067313139.1"/>
</dbReference>
<keyword evidence="2 7" id="KW-0732">Signal</keyword>